<protein>
    <submittedName>
        <fullName evidence="1">Uncharacterized protein</fullName>
    </submittedName>
</protein>
<dbReference type="EMBL" id="JADKFW010000004">
    <property type="protein sequence ID" value="MBK9717450.1"/>
    <property type="molecule type" value="Genomic_DNA"/>
</dbReference>
<gene>
    <name evidence="1" type="ORF">IPO85_08040</name>
</gene>
<dbReference type="Proteomes" id="UP000808349">
    <property type="component" value="Unassembled WGS sequence"/>
</dbReference>
<proteinExistence type="predicted"/>
<sequence>MKQQIKKWTFRLTATSLLLAGLLLIIILNPILTYANKTTHNKFTIFHNKPIDALLFSSLDSAAMLLTRSEFYNNNLKLDICLNDGSSYPSIIKAIQGQAFAWGFYNKVVIYGKMNCKENFVQLNGYHWNLIQLVAHEMMHCIQYDRLGLIKSNPIADIPNWKWEGYAEYISRQNSNQKSLINNIDRQNQTDVNSWELTFEDNTITPKVYYNDWILTQYCLDIKKMSYQNLITDTTSEQSYKEEMMNWYKKNKYDPTTLDVQHIRN</sequence>
<evidence type="ECO:0000313" key="1">
    <source>
        <dbReference type="EMBL" id="MBK9717450.1"/>
    </source>
</evidence>
<evidence type="ECO:0000313" key="2">
    <source>
        <dbReference type="Proteomes" id="UP000808349"/>
    </source>
</evidence>
<name>A0A9D7S7N5_9BACT</name>
<reference evidence="1 2" key="1">
    <citation type="submission" date="2020-10" db="EMBL/GenBank/DDBJ databases">
        <title>Connecting structure to function with the recovery of over 1000 high-quality activated sludge metagenome-assembled genomes encoding full-length rRNA genes using long-read sequencing.</title>
        <authorList>
            <person name="Singleton C.M."/>
            <person name="Petriglieri F."/>
            <person name="Kristensen J.M."/>
            <person name="Kirkegaard R.H."/>
            <person name="Michaelsen T.Y."/>
            <person name="Andersen M.H."/>
            <person name="Karst S.M."/>
            <person name="Dueholm M.S."/>
            <person name="Nielsen P.H."/>
            <person name="Albertsen M."/>
        </authorList>
    </citation>
    <scope>NUCLEOTIDE SEQUENCE [LARGE SCALE GENOMIC DNA]</scope>
    <source>
        <strain evidence="1">Ribe_18-Q3-R11-54_BAT3C.373</strain>
    </source>
</reference>
<dbReference type="AlphaFoldDB" id="A0A9D7S7N5"/>
<accession>A0A9D7S7N5</accession>
<organism evidence="1 2">
    <name type="scientific">Candidatus Defluviibacterium haderslevense</name>
    <dbReference type="NCBI Taxonomy" id="2981993"/>
    <lineage>
        <taxon>Bacteria</taxon>
        <taxon>Pseudomonadati</taxon>
        <taxon>Bacteroidota</taxon>
        <taxon>Saprospiria</taxon>
        <taxon>Saprospirales</taxon>
        <taxon>Saprospiraceae</taxon>
        <taxon>Candidatus Defluviibacterium</taxon>
    </lineage>
</organism>
<comment type="caution">
    <text evidence="1">The sequence shown here is derived from an EMBL/GenBank/DDBJ whole genome shotgun (WGS) entry which is preliminary data.</text>
</comment>